<proteinExistence type="predicted"/>
<dbReference type="EMBL" id="DACWOD010000002">
    <property type="protein sequence ID" value="HAU2395237.1"/>
    <property type="molecule type" value="Genomic_DNA"/>
</dbReference>
<gene>
    <name evidence="1" type="ORF">JBK99_02685</name>
</gene>
<reference evidence="1" key="2">
    <citation type="submission" date="2019-09" db="EMBL/GenBank/DDBJ databases">
        <authorList>
            <consortium name="NCBI Pathogen Detection Project"/>
        </authorList>
    </citation>
    <scope>NUCLEOTIDE SEQUENCE</scope>
    <source>
        <strain evidence="1">CL18-200174</strain>
    </source>
</reference>
<organism evidence="1 2">
    <name type="scientific">Legionella pneumophila</name>
    <dbReference type="NCBI Taxonomy" id="446"/>
    <lineage>
        <taxon>Bacteria</taxon>
        <taxon>Pseudomonadati</taxon>
        <taxon>Pseudomonadota</taxon>
        <taxon>Gammaproteobacteria</taxon>
        <taxon>Legionellales</taxon>
        <taxon>Legionellaceae</taxon>
        <taxon>Legionella</taxon>
    </lineage>
</organism>
<dbReference type="AlphaFoldDB" id="A0AAN5Q001"/>
<comment type="caution">
    <text evidence="1">The sequence shown here is derived from an EMBL/GenBank/DDBJ whole genome shotgun (WGS) entry which is preliminary data.</text>
</comment>
<evidence type="ECO:0000313" key="2">
    <source>
        <dbReference type="Proteomes" id="UP000863577"/>
    </source>
</evidence>
<name>A0AAN5Q001_LEGPN</name>
<sequence length="144" mass="16090">MPFQLPFEKKKNPLNPERLCSSDICFVNLSVFSASELFAGADPEKVIQELTMVNKSYGSAISYNRLPAGSTKDLSEHSKYYLNLIDKAIEDVNLSLDDNSKATYSLRFALLQPLLVNLVAAAEVLKNEKTQEQGQKSSHSVRFM</sequence>
<dbReference type="RefSeq" id="WP_027265532.1">
    <property type="nucleotide sequence ID" value="NZ_AP024961.1"/>
</dbReference>
<protein>
    <submittedName>
        <fullName evidence="1">Uncharacterized protein</fullName>
    </submittedName>
</protein>
<reference evidence="1" key="1">
    <citation type="journal article" date="2018" name="Genome Biol.">
        <title>SKESA: strategic k-mer extension for scrupulous assemblies.</title>
        <authorList>
            <person name="Souvorov A."/>
            <person name="Agarwala R."/>
            <person name="Lipman D.J."/>
        </authorList>
    </citation>
    <scope>NUCLEOTIDE SEQUENCE</scope>
    <source>
        <strain evidence="1">CL18-200174</strain>
    </source>
</reference>
<accession>A0AAN5Q001</accession>
<dbReference type="Proteomes" id="UP000863577">
    <property type="component" value="Unassembled WGS sequence"/>
</dbReference>
<evidence type="ECO:0000313" key="1">
    <source>
        <dbReference type="EMBL" id="HAU2395237.1"/>
    </source>
</evidence>